<dbReference type="EMBL" id="CP022535">
    <property type="protein sequence ID" value="ASP28200.1"/>
    <property type="molecule type" value="Genomic_DNA"/>
</dbReference>
<keyword evidence="3" id="KW-1185">Reference proteome</keyword>
<dbReference type="Gene3D" id="3.40.50.300">
    <property type="entry name" value="P-loop containing nucleotide triphosphate hydrolases"/>
    <property type="match status" value="1"/>
</dbReference>
<dbReference type="OrthoDB" id="3193269at2"/>
<dbReference type="SUPFAM" id="SSF52540">
    <property type="entry name" value="P-loop containing nucleoside triphosphate hydrolases"/>
    <property type="match status" value="1"/>
</dbReference>
<feature type="domain" description="Schlafen group 3-like DNA/RNA helicase" evidence="1">
    <location>
        <begin position="257"/>
        <end position="448"/>
    </location>
</feature>
<evidence type="ECO:0000313" key="2">
    <source>
        <dbReference type="EMBL" id="ASP28200.1"/>
    </source>
</evidence>
<dbReference type="Proteomes" id="UP000203229">
    <property type="component" value="Chromosome"/>
</dbReference>
<feature type="domain" description="Schlafen group 3-like DNA/RNA helicase" evidence="1">
    <location>
        <begin position="459"/>
        <end position="505"/>
    </location>
</feature>
<proteinExistence type="predicted"/>
<dbReference type="InterPro" id="IPR018647">
    <property type="entry name" value="SLFN_3-like_DNA/RNA_helicase"/>
</dbReference>
<name>A0A222ENW6_9MOLU</name>
<dbReference type="KEGG" id="scou:SCORR_v1c04260"/>
<evidence type="ECO:0000313" key="3">
    <source>
        <dbReference type="Proteomes" id="UP000203229"/>
    </source>
</evidence>
<reference evidence="2 3" key="1">
    <citation type="submission" date="2017-07" db="EMBL/GenBank/DDBJ databases">
        <title>Complete genome sequence of Spiroplasma corruscae EC-1 (DSM 19793).</title>
        <authorList>
            <person name="Tsai Y.-M."/>
            <person name="Lo W.-S."/>
            <person name="Kuo C.-H."/>
        </authorList>
    </citation>
    <scope>NUCLEOTIDE SEQUENCE [LARGE SCALE GENOMIC DNA]</scope>
    <source>
        <strain evidence="2 3">EC-1</strain>
    </source>
</reference>
<protein>
    <recommendedName>
        <fullName evidence="1">Schlafen group 3-like DNA/RNA helicase domain-containing protein</fullName>
    </recommendedName>
</protein>
<dbReference type="RefSeq" id="WP_094048716.1">
    <property type="nucleotide sequence ID" value="NZ_CP022535.1"/>
</dbReference>
<gene>
    <name evidence="2" type="ORF">SCORR_v1c04260</name>
</gene>
<organism evidence="2 3">
    <name type="scientific">Spiroplasma corruscae</name>
    <dbReference type="NCBI Taxonomy" id="216934"/>
    <lineage>
        <taxon>Bacteria</taxon>
        <taxon>Bacillati</taxon>
        <taxon>Mycoplasmatota</taxon>
        <taxon>Mollicutes</taxon>
        <taxon>Entomoplasmatales</taxon>
        <taxon>Spiroplasmataceae</taxon>
        <taxon>Spiroplasma</taxon>
    </lineage>
</organism>
<dbReference type="Pfam" id="PF09848">
    <property type="entry name" value="SLFN-g3_helicase"/>
    <property type="match status" value="2"/>
</dbReference>
<accession>A0A222ENW6</accession>
<evidence type="ECO:0000259" key="1">
    <source>
        <dbReference type="Pfam" id="PF09848"/>
    </source>
</evidence>
<dbReference type="AlphaFoldDB" id="A0A222ENW6"/>
<dbReference type="InterPro" id="IPR027417">
    <property type="entry name" value="P-loop_NTPase"/>
</dbReference>
<sequence>MVKYKANVSKLINDIGWKNFSTIFGELFYEAQKGEMKSWDVSLKEFWKVLLLTNLNDNVDIYLEYTFDFASSRCDVIITGKINGVDKIMIIELKQHSRVIDITNKNDLLIYKSSKSSGTLSNQIKRYINFFQAFIEINNIKNTNIIGVGFLHDMWDIKLEEKKVIEDNNDWIVDNLKFKLFIKNQYIEFANYITEEFKNAENSNFIDDFEKSLSIRGIKTIDVIKNKISDKELILTDQQKLFSDDIKYNINSKNAEKKLFIIEGNAGTGKTILIYSLYLYLRNSSKFNNSTHIMARNSTFIRNINSFLNDGYKFKQSSSVVKRKTDNNQVILFDEGQRLTMEQIIKAIDNSKAIIICIDEKQKINYTDEVRKKLIIDYFKAKYPKGIHKSYLLENSIRFLNNRNYIKLVYSFFNNDFIHCEENANIYLYNNQSQLHQKIIELNNNSENLMIKSFKLDDDAKKYSYNWINSSYKMNEIASIYYVHGLEVDYVVIYIPKYIEVKDKNYVEFVDSIKTNRFLTLLTRALKGAFIYCEDEKLYNILYKKLNY</sequence>